<proteinExistence type="predicted"/>
<evidence type="ECO:0000313" key="2">
    <source>
        <dbReference type="Proteomes" id="UP000164837"/>
    </source>
</evidence>
<evidence type="ECO:0000313" key="1">
    <source>
        <dbReference type="EMBL" id="AIF30137.1"/>
    </source>
</evidence>
<protein>
    <submittedName>
        <fullName evidence="1">EVN071</fullName>
    </submittedName>
</protein>
<dbReference type="EMBL" id="KJ563295">
    <property type="protein sequence ID" value="AIF30137.1"/>
    <property type="molecule type" value="Genomic_DNA"/>
</dbReference>
<name>A0A075ILE5_9POXV</name>
<accession>A0A075ILE5</accession>
<reference evidence="1 2" key="1">
    <citation type="journal article" date="2014" name="Virology">
        <title>The genome sequence of ectromelia virus Naval and Cornell isolates from outbreaks in North America.</title>
        <authorList>
            <person name="Mavian C."/>
            <person name="Lopez-Bueno A."/>
            <person name="Bryant N.A."/>
            <person name="Seeger K."/>
            <person name="Quail M.A."/>
            <person name="Harris D."/>
            <person name="Barrell B."/>
            <person name="Alcami A."/>
        </authorList>
    </citation>
    <scope>NUCLEOTIDE SEQUENCE [LARGE SCALE GENOMIC DNA]</scope>
    <source>
        <strain evidence="1">NAVAL</strain>
    </source>
</reference>
<dbReference type="Proteomes" id="UP000164837">
    <property type="component" value="Genome"/>
</dbReference>
<sequence length="35" mass="4226">MLVVIMFFIAFAFCSWLSYSYLRPYISTKELNKSR</sequence>
<organism evidence="1 2">
    <name type="scientific">Ectromelia virus Naval</name>
    <dbReference type="NCBI Taxonomy" id="1651168"/>
    <lineage>
        <taxon>Viruses</taxon>
        <taxon>Varidnaviria</taxon>
        <taxon>Bamfordvirae</taxon>
        <taxon>Nucleocytoviricota</taxon>
        <taxon>Pokkesviricetes</taxon>
        <taxon>Chitovirales</taxon>
        <taxon>Poxviridae</taxon>
        <taxon>Chordopoxvirinae</taxon>
        <taxon>Orthopoxvirus</taxon>
        <taxon>Orthopoxvirus ectromelia</taxon>
        <taxon>Ectromelia virus</taxon>
    </lineage>
</organism>